<comment type="similarity">
    <text evidence="1">Belongs to the AfsR/DnrI/RedD regulatory family.</text>
</comment>
<evidence type="ECO:0000313" key="6">
    <source>
        <dbReference type="Proteomes" id="UP000254978"/>
    </source>
</evidence>
<reference evidence="5 6" key="1">
    <citation type="submission" date="2018-06" db="EMBL/GenBank/DDBJ databases">
        <authorList>
            <consortium name="Pathogen Informatics"/>
            <person name="Doyle S."/>
        </authorList>
    </citation>
    <scope>NUCLEOTIDE SEQUENCE [LARGE SCALE GENOMIC DNA]</scope>
    <source>
        <strain evidence="5 6">NCTC10821</strain>
    </source>
</reference>
<evidence type="ECO:0000256" key="2">
    <source>
        <dbReference type="ARBA" id="ARBA00023125"/>
    </source>
</evidence>
<dbReference type="InterPro" id="IPR005158">
    <property type="entry name" value="BTAD"/>
</dbReference>
<dbReference type="PANTHER" id="PTHR47691:SF3">
    <property type="entry name" value="HTH-TYPE TRANSCRIPTIONAL REGULATOR RV0890C-RELATED"/>
    <property type="match status" value="1"/>
</dbReference>
<dbReference type="GO" id="GO:0016887">
    <property type="term" value="F:ATP hydrolysis activity"/>
    <property type="evidence" value="ECO:0007669"/>
    <property type="project" value="InterPro"/>
</dbReference>
<accession>A0A378TFQ9</accession>
<dbReference type="InterPro" id="IPR027417">
    <property type="entry name" value="P-loop_NTPase"/>
</dbReference>
<dbReference type="InterPro" id="IPR049945">
    <property type="entry name" value="AAA_22"/>
</dbReference>
<dbReference type="Proteomes" id="UP000254978">
    <property type="component" value="Unassembled WGS sequence"/>
</dbReference>
<dbReference type="GO" id="GO:0003677">
    <property type="term" value="F:DNA binding"/>
    <property type="evidence" value="ECO:0007669"/>
    <property type="project" value="UniProtKB-UniRule"/>
</dbReference>
<feature type="domain" description="OmpR/PhoB-type" evidence="4">
    <location>
        <begin position="1"/>
        <end position="97"/>
    </location>
</feature>
<dbReference type="AlphaFoldDB" id="A0A378TFQ9"/>
<organism evidence="5 6">
    <name type="scientific">Mycolicibacterium tokaiense</name>
    <dbReference type="NCBI Taxonomy" id="39695"/>
    <lineage>
        <taxon>Bacteria</taxon>
        <taxon>Bacillati</taxon>
        <taxon>Actinomycetota</taxon>
        <taxon>Actinomycetes</taxon>
        <taxon>Mycobacteriales</taxon>
        <taxon>Mycobacteriaceae</taxon>
        <taxon>Mycolicibacterium</taxon>
    </lineage>
</organism>
<dbReference type="PRINTS" id="PR00364">
    <property type="entry name" value="DISEASERSIST"/>
</dbReference>
<dbReference type="Pfam" id="PF03704">
    <property type="entry name" value="BTAD"/>
    <property type="match status" value="1"/>
</dbReference>
<dbReference type="InterPro" id="IPR016032">
    <property type="entry name" value="Sig_transdc_resp-reg_C-effctor"/>
</dbReference>
<dbReference type="PROSITE" id="PS51755">
    <property type="entry name" value="OMPR_PHOB"/>
    <property type="match status" value="1"/>
</dbReference>
<dbReference type="Pfam" id="PF00486">
    <property type="entry name" value="Trans_reg_C"/>
    <property type="match status" value="1"/>
</dbReference>
<proteinExistence type="inferred from homology"/>
<feature type="DNA-binding region" description="OmpR/PhoB-type" evidence="3">
    <location>
        <begin position="1"/>
        <end position="97"/>
    </location>
</feature>
<dbReference type="InterPro" id="IPR036388">
    <property type="entry name" value="WH-like_DNA-bd_sf"/>
</dbReference>
<dbReference type="Gene3D" id="1.25.40.10">
    <property type="entry name" value="Tetratricopeptide repeat domain"/>
    <property type="match status" value="1"/>
</dbReference>
<gene>
    <name evidence="5" type="primary">embR_3</name>
    <name evidence="5" type="ORF">NCTC10821_03189</name>
</gene>
<sequence>MRVRDLGSLTVTVDGIDRPVAGSRAAAILAVLVINVNRRVSVQALLEATWGERATDATVSTLESHIWRLRQLLEPHRAQRQPPTVLINENAGYRLVADGHTIDSLSLAHIARDAGDLLAAGRADAAITRADEALQLWRGKPYGALGDETWAQPAVARLEELRRHTAEIRLDGLIATGRADQALADLETMVAEAPLRERLRAQQMLALYRSGRADEALAVFQRTRATLIDELGTEPGPELRDLHARILDQDVSLDSAPRTAPIAVSTNKVHLPVSLTALVGRDRDLARVSALLEPNALVTLTGAAGVGKTRLAVEVGRATAHRFADGVWFVDLAAVTDAALVVEAVVSTLGITSSPAATSLEGLAHYGRGHRLLLILDNCEHVVEAVATLATALLGHGHGHSTLLATSRTPLDVDSEVTWTVAPLSLPVSGTTDRGGDAVHLFLDRLSRVDPSLTINDEVRGAAADICVAVDGLPLAIELAAARARSHSLHDIREQSQADAGALGRPGRRDTVRSAIESSYATLDSSAALVHRRLAVLPGWFSVASATAVAGDLATAEVNDALAALVHCSMLTSTATQAAGGRTAFRQLATVRAHAAHTLQGQDDPAAATERRDR</sequence>
<protein>
    <submittedName>
        <fullName evidence="5">Putative ATPase</fullName>
    </submittedName>
</protein>
<dbReference type="GO" id="GO:0000160">
    <property type="term" value="P:phosphorelay signal transduction system"/>
    <property type="evidence" value="ECO:0007669"/>
    <property type="project" value="InterPro"/>
</dbReference>
<dbReference type="SUPFAM" id="SSF46894">
    <property type="entry name" value="C-terminal effector domain of the bipartite response regulators"/>
    <property type="match status" value="1"/>
</dbReference>
<dbReference type="RefSeq" id="WP_115279081.1">
    <property type="nucleotide sequence ID" value="NZ_AP022600.1"/>
</dbReference>
<evidence type="ECO:0000313" key="5">
    <source>
        <dbReference type="EMBL" id="STZ59651.1"/>
    </source>
</evidence>
<keyword evidence="6" id="KW-1185">Reference proteome</keyword>
<dbReference type="SUPFAM" id="SSF52540">
    <property type="entry name" value="P-loop containing nucleoside triphosphate hydrolases"/>
    <property type="match status" value="1"/>
</dbReference>
<dbReference type="InterPro" id="IPR011990">
    <property type="entry name" value="TPR-like_helical_dom_sf"/>
</dbReference>
<name>A0A378TFQ9_9MYCO</name>
<dbReference type="SMART" id="SM01043">
    <property type="entry name" value="BTAD"/>
    <property type="match status" value="1"/>
</dbReference>
<dbReference type="InterPro" id="IPR001867">
    <property type="entry name" value="OmpR/PhoB-type_DNA-bd"/>
</dbReference>
<dbReference type="SMART" id="SM00862">
    <property type="entry name" value="Trans_reg_C"/>
    <property type="match status" value="1"/>
</dbReference>
<dbReference type="EMBL" id="UGQT01000001">
    <property type="protein sequence ID" value="STZ59651.1"/>
    <property type="molecule type" value="Genomic_DNA"/>
</dbReference>
<dbReference type="Pfam" id="PF13401">
    <property type="entry name" value="AAA_22"/>
    <property type="match status" value="1"/>
</dbReference>
<dbReference type="GO" id="GO:0006355">
    <property type="term" value="P:regulation of DNA-templated transcription"/>
    <property type="evidence" value="ECO:0007669"/>
    <property type="project" value="InterPro"/>
</dbReference>
<dbReference type="Gene3D" id="1.10.10.10">
    <property type="entry name" value="Winged helix-like DNA-binding domain superfamily/Winged helix DNA-binding domain"/>
    <property type="match status" value="1"/>
</dbReference>
<dbReference type="CDD" id="cd15831">
    <property type="entry name" value="BTAD"/>
    <property type="match status" value="1"/>
</dbReference>
<evidence type="ECO:0000256" key="3">
    <source>
        <dbReference type="PROSITE-ProRule" id="PRU01091"/>
    </source>
</evidence>
<dbReference type="Gene3D" id="3.40.50.300">
    <property type="entry name" value="P-loop containing nucleotide triphosphate hydrolases"/>
    <property type="match status" value="1"/>
</dbReference>
<dbReference type="OrthoDB" id="9812579at2"/>
<evidence type="ECO:0000256" key="1">
    <source>
        <dbReference type="ARBA" id="ARBA00005820"/>
    </source>
</evidence>
<dbReference type="SUPFAM" id="SSF48452">
    <property type="entry name" value="TPR-like"/>
    <property type="match status" value="1"/>
</dbReference>
<keyword evidence="2 3" id="KW-0238">DNA-binding</keyword>
<evidence type="ECO:0000259" key="4">
    <source>
        <dbReference type="PROSITE" id="PS51755"/>
    </source>
</evidence>
<dbReference type="PANTHER" id="PTHR47691">
    <property type="entry name" value="REGULATOR-RELATED"/>
    <property type="match status" value="1"/>
</dbReference>